<accession>A0A0B7IZE9</accession>
<dbReference type="Gene3D" id="1.10.4200.10">
    <property type="entry name" value="Triphosphoribosyl-dephospho-CoA protein"/>
    <property type="match status" value="1"/>
</dbReference>
<dbReference type="EC" id="2.4.2.52" evidence="1"/>
<dbReference type="InterPro" id="IPR002736">
    <property type="entry name" value="CitG"/>
</dbReference>
<dbReference type="AlphaFoldDB" id="A0A0B7IZE9"/>
<organism evidence="1 2">
    <name type="scientific">Candidatus Methylopumilus turicensis</name>
    <dbReference type="NCBI Taxonomy" id="1581680"/>
    <lineage>
        <taxon>Bacteria</taxon>
        <taxon>Pseudomonadati</taxon>
        <taxon>Pseudomonadota</taxon>
        <taxon>Betaproteobacteria</taxon>
        <taxon>Nitrosomonadales</taxon>
        <taxon>Methylophilaceae</taxon>
        <taxon>Candidatus Methylopumilus</taxon>
    </lineage>
</organism>
<dbReference type="Pfam" id="PF01874">
    <property type="entry name" value="CitG"/>
    <property type="match status" value="1"/>
</dbReference>
<evidence type="ECO:0000313" key="2">
    <source>
        <dbReference type="Proteomes" id="UP000056322"/>
    </source>
</evidence>
<dbReference type="HOGENOM" id="CLU_063627_1_0_4"/>
<gene>
    <name evidence="1" type="primary">citG</name>
    <name evidence="1" type="ORF">BN1209_0749</name>
</gene>
<dbReference type="PANTHER" id="PTHR42280">
    <property type="entry name" value="CITG FAMILY PROTEIN"/>
    <property type="match status" value="1"/>
</dbReference>
<protein>
    <submittedName>
        <fullName evidence="1">Triphosphoribosyl-dephospho-CoA protein</fullName>
        <ecNumber evidence="1">2.4.2.52</ecNumber>
    </submittedName>
</protein>
<reference evidence="2" key="1">
    <citation type="submission" date="2014-12" db="EMBL/GenBank/DDBJ databases">
        <authorList>
            <person name="Salcher M.M."/>
        </authorList>
    </citation>
    <scope>NUCLEOTIDE SEQUENCE [LARGE SCALE GENOMIC DNA]</scope>
    <source>
        <strain evidence="2">MMS-10A-171</strain>
    </source>
</reference>
<dbReference type="KEGG" id="mbac:BN1209_0749"/>
<dbReference type="PANTHER" id="PTHR42280:SF1">
    <property type="entry name" value="CITG FAMILY PROTEIN"/>
    <property type="match status" value="1"/>
</dbReference>
<dbReference type="OrthoDB" id="8525901at2"/>
<name>A0A0B7IZE9_9PROT</name>
<dbReference type="EMBL" id="LN794158">
    <property type="protein sequence ID" value="CEN55792.1"/>
    <property type="molecule type" value="Genomic_DNA"/>
</dbReference>
<keyword evidence="1" id="KW-0328">Glycosyltransferase</keyword>
<dbReference type="STRING" id="1581680.BN1209_0749"/>
<dbReference type="RefSeq" id="WP_082048451.1">
    <property type="nucleotide sequence ID" value="NZ_LN794158.1"/>
</dbReference>
<keyword evidence="2" id="KW-1185">Reference proteome</keyword>
<evidence type="ECO:0000313" key="1">
    <source>
        <dbReference type="EMBL" id="CEN55792.1"/>
    </source>
</evidence>
<keyword evidence="1" id="KW-0808">Transferase</keyword>
<proteinExistence type="predicted"/>
<dbReference type="Proteomes" id="UP000056322">
    <property type="component" value="Chromosome 1"/>
</dbReference>
<sequence>MSDVAFLYRDACMAELGALKPGNVHLFADGHGMVVQDFIKSADASSQVIALPNLSVGERVLSAIKSTWEAVGCNTNLGIVLLAAPMVQAAYSKDGFSHHALQEVLNNLTVDDAVKVYEAISIAKPAGLGQVQQHDVHQTPQISLLEAMRVAADRDLIAQQYANGYQDIFNLGLTTYQHYLAKWERPAWAVTATYLAFLAGFEDSHIARKYGNQVAKAIQQEAKKHFQSFTSQENPKLYQATLLAWDTELKKRGINPGTSADLTVATLFAIRLLSG</sequence>
<dbReference type="GO" id="GO:0005524">
    <property type="term" value="F:ATP binding"/>
    <property type="evidence" value="ECO:0007669"/>
    <property type="project" value="InterPro"/>
</dbReference>
<dbReference type="GO" id="GO:0046917">
    <property type="term" value="F:triphosphoribosyl-dephospho-CoA synthase activity"/>
    <property type="evidence" value="ECO:0007669"/>
    <property type="project" value="UniProtKB-EC"/>
</dbReference>
<dbReference type="GO" id="GO:0016757">
    <property type="term" value="F:glycosyltransferase activity"/>
    <property type="evidence" value="ECO:0007669"/>
    <property type="project" value="UniProtKB-KW"/>
</dbReference>